<proteinExistence type="predicted"/>
<evidence type="ECO:0000313" key="2">
    <source>
        <dbReference type="EMBL" id="GCB68057.1"/>
    </source>
</evidence>
<sequence>MRPRDGAGRSNSSHFGDGVSFTAPITGAPGVGFIPPPTSPTGNSPAASPPRKQALHYQSDPLVAEPQPPLLTTLRRRQAFSEENRLITKATTCS</sequence>
<reference evidence="2 3" key="1">
    <citation type="journal article" date="2018" name="Nat. Ecol. Evol.">
        <title>Shark genomes provide insights into elasmobranch evolution and the origin of vertebrates.</title>
        <authorList>
            <person name="Hara Y"/>
            <person name="Yamaguchi K"/>
            <person name="Onimaru K"/>
            <person name="Kadota M"/>
            <person name="Koyanagi M"/>
            <person name="Keeley SD"/>
            <person name="Tatsumi K"/>
            <person name="Tanaka K"/>
            <person name="Motone F"/>
            <person name="Kageyama Y"/>
            <person name="Nozu R"/>
            <person name="Adachi N"/>
            <person name="Nishimura O"/>
            <person name="Nakagawa R"/>
            <person name="Tanegashima C"/>
            <person name="Kiyatake I"/>
            <person name="Matsumoto R"/>
            <person name="Murakumo K"/>
            <person name="Nishida K"/>
            <person name="Terakita A"/>
            <person name="Kuratani S"/>
            <person name="Sato K"/>
            <person name="Hyodo S Kuraku.S."/>
        </authorList>
    </citation>
    <scope>NUCLEOTIDE SEQUENCE [LARGE SCALE GENOMIC DNA]</scope>
</reference>
<evidence type="ECO:0000313" key="3">
    <source>
        <dbReference type="Proteomes" id="UP000288216"/>
    </source>
</evidence>
<evidence type="ECO:0000256" key="1">
    <source>
        <dbReference type="SAM" id="MobiDB-lite"/>
    </source>
</evidence>
<feature type="region of interest" description="Disordered" evidence="1">
    <location>
        <begin position="1"/>
        <end position="68"/>
    </location>
</feature>
<name>A0A401P4M3_SCYTO</name>
<keyword evidence="3" id="KW-1185">Reference proteome</keyword>
<comment type="caution">
    <text evidence="2">The sequence shown here is derived from an EMBL/GenBank/DDBJ whole genome shotgun (WGS) entry which is preliminary data.</text>
</comment>
<organism evidence="2 3">
    <name type="scientific">Scyliorhinus torazame</name>
    <name type="common">Cloudy catshark</name>
    <name type="synonym">Catulus torazame</name>
    <dbReference type="NCBI Taxonomy" id="75743"/>
    <lineage>
        <taxon>Eukaryota</taxon>
        <taxon>Metazoa</taxon>
        <taxon>Chordata</taxon>
        <taxon>Craniata</taxon>
        <taxon>Vertebrata</taxon>
        <taxon>Chondrichthyes</taxon>
        <taxon>Elasmobranchii</taxon>
        <taxon>Galeomorphii</taxon>
        <taxon>Galeoidea</taxon>
        <taxon>Carcharhiniformes</taxon>
        <taxon>Scyliorhinidae</taxon>
        <taxon>Scyliorhinus</taxon>
    </lineage>
</organism>
<protein>
    <submittedName>
        <fullName evidence="2">Uncharacterized protein</fullName>
    </submittedName>
</protein>
<dbReference type="Proteomes" id="UP000288216">
    <property type="component" value="Unassembled WGS sequence"/>
</dbReference>
<dbReference type="EMBL" id="BFAA01000168">
    <property type="protein sequence ID" value="GCB68057.1"/>
    <property type="molecule type" value="Genomic_DNA"/>
</dbReference>
<gene>
    <name evidence="2" type="ORF">scyTo_0000810</name>
</gene>
<dbReference type="AlphaFoldDB" id="A0A401P4M3"/>
<accession>A0A401P4M3</accession>